<name>E3H631_ILYPC</name>
<dbReference type="HOGENOM" id="CLU_091705_7_1_0"/>
<accession>E3H631</accession>
<dbReference type="Gene3D" id="3.30.700.10">
    <property type="entry name" value="Glycoprotein, Type 4 Pilin"/>
    <property type="match status" value="1"/>
</dbReference>
<dbReference type="AlphaFoldDB" id="E3H631"/>
<dbReference type="eggNOG" id="COG4969">
    <property type="taxonomic scope" value="Bacteria"/>
</dbReference>
<dbReference type="NCBIfam" id="TIGR02532">
    <property type="entry name" value="IV_pilin_GFxxxE"/>
    <property type="match status" value="1"/>
</dbReference>
<proteinExistence type="predicted"/>
<dbReference type="Pfam" id="PF07963">
    <property type="entry name" value="N_methyl"/>
    <property type="match status" value="1"/>
</dbReference>
<evidence type="ECO:0000256" key="4">
    <source>
        <dbReference type="ARBA" id="ARBA00022989"/>
    </source>
</evidence>
<evidence type="ECO:0000256" key="2">
    <source>
        <dbReference type="ARBA" id="ARBA00022481"/>
    </source>
</evidence>
<keyword evidence="2" id="KW-0488">Methylation</keyword>
<dbReference type="PROSITE" id="PS00409">
    <property type="entry name" value="PROKAR_NTER_METHYL"/>
    <property type="match status" value="1"/>
</dbReference>
<comment type="subcellular location">
    <subcellularLocation>
        <location evidence="1">Membrane</location>
        <topology evidence="1">Single-pass membrane protein</topology>
    </subcellularLocation>
</comment>
<evidence type="ECO:0000313" key="8">
    <source>
        <dbReference type="Proteomes" id="UP000006875"/>
    </source>
</evidence>
<dbReference type="PANTHER" id="PTHR30093">
    <property type="entry name" value="GENERAL SECRETION PATHWAY PROTEIN G"/>
    <property type="match status" value="1"/>
</dbReference>
<evidence type="ECO:0000256" key="6">
    <source>
        <dbReference type="SAM" id="Phobius"/>
    </source>
</evidence>
<dbReference type="KEGG" id="ipo:Ilyop_0533"/>
<organism evidence="7 8">
    <name type="scientific">Ilyobacter polytropus (strain ATCC 51220 / DSM 2926 / LMG 16218 / CuHBu1)</name>
    <dbReference type="NCBI Taxonomy" id="572544"/>
    <lineage>
        <taxon>Bacteria</taxon>
        <taxon>Fusobacteriati</taxon>
        <taxon>Fusobacteriota</taxon>
        <taxon>Fusobacteriia</taxon>
        <taxon>Fusobacteriales</taxon>
        <taxon>Fusobacteriaceae</taxon>
        <taxon>Ilyobacter</taxon>
    </lineage>
</organism>
<sequence length="156" mass="16886">MKRKGFTLIELIVVIAIIGILAAIALPKLSDVTSQAKAANVQGNLANVRTSIGIYYAKTETYPDFKGTSTYSTGDLSDVKSTGINGEEVYFTDFYNKSEMVSTPSFEGCSTQETAWNNITTGSDENGGWTYSYDDGTLIADVPDDAFGQGIIWSEF</sequence>
<keyword evidence="4 6" id="KW-1133">Transmembrane helix</keyword>
<evidence type="ECO:0000256" key="5">
    <source>
        <dbReference type="ARBA" id="ARBA00023136"/>
    </source>
</evidence>
<dbReference type="STRING" id="572544.Ilyop_0533"/>
<dbReference type="InterPro" id="IPR012902">
    <property type="entry name" value="N_methyl_site"/>
</dbReference>
<dbReference type="InterPro" id="IPR045584">
    <property type="entry name" value="Pilin-like"/>
</dbReference>
<dbReference type="RefSeq" id="WP_013386991.1">
    <property type="nucleotide sequence ID" value="NC_014632.1"/>
</dbReference>
<evidence type="ECO:0000256" key="3">
    <source>
        <dbReference type="ARBA" id="ARBA00022692"/>
    </source>
</evidence>
<dbReference type="SUPFAM" id="SSF54523">
    <property type="entry name" value="Pili subunits"/>
    <property type="match status" value="1"/>
</dbReference>
<feature type="transmembrane region" description="Helical" evidence="6">
    <location>
        <begin position="7"/>
        <end position="26"/>
    </location>
</feature>
<gene>
    <name evidence="7" type="ordered locus">Ilyop_0533</name>
</gene>
<evidence type="ECO:0000313" key="7">
    <source>
        <dbReference type="EMBL" id="ADO82321.1"/>
    </source>
</evidence>
<dbReference type="EMBL" id="CP002281">
    <property type="protein sequence ID" value="ADO82321.1"/>
    <property type="molecule type" value="Genomic_DNA"/>
</dbReference>
<keyword evidence="8" id="KW-1185">Reference proteome</keyword>
<reference evidence="7 8" key="1">
    <citation type="journal article" date="2010" name="Stand. Genomic Sci.">
        <title>Complete genome sequence of Ilyobacter polytropus type strain (CuHbu1).</title>
        <authorList>
            <person name="Sikorski J."/>
            <person name="Chertkov O."/>
            <person name="Lapidus A."/>
            <person name="Nolan M."/>
            <person name="Lucas S."/>
            <person name="Del Rio T.G."/>
            <person name="Tice H."/>
            <person name="Cheng J.F."/>
            <person name="Tapia R."/>
            <person name="Han C."/>
            <person name="Goodwin L."/>
            <person name="Pitluck S."/>
            <person name="Liolios K."/>
            <person name="Ivanova N."/>
            <person name="Mavromatis K."/>
            <person name="Mikhailova N."/>
            <person name="Pati A."/>
            <person name="Chen A."/>
            <person name="Palaniappan K."/>
            <person name="Land M."/>
            <person name="Hauser L."/>
            <person name="Chang Y.J."/>
            <person name="Jeffries C.D."/>
            <person name="Brambilla E."/>
            <person name="Yasawong M."/>
            <person name="Rohde M."/>
            <person name="Pukall R."/>
            <person name="Spring S."/>
            <person name="Goker M."/>
            <person name="Woyke T."/>
            <person name="Bristow J."/>
            <person name="Eisen J.A."/>
            <person name="Markowitz V."/>
            <person name="Hugenholtz P."/>
            <person name="Kyrpides N.C."/>
            <person name="Klenk H.P."/>
        </authorList>
    </citation>
    <scope>NUCLEOTIDE SEQUENCE [LARGE SCALE GENOMIC DNA]</scope>
    <source>
        <strain evidence="8">ATCC 51220 / DSM 2926 / LMG 16218 / CuHBu1</strain>
    </source>
</reference>
<evidence type="ECO:0000256" key="1">
    <source>
        <dbReference type="ARBA" id="ARBA00004167"/>
    </source>
</evidence>
<keyword evidence="5 6" id="KW-0472">Membrane</keyword>
<dbReference type="PANTHER" id="PTHR30093:SF44">
    <property type="entry name" value="TYPE II SECRETION SYSTEM CORE PROTEIN G"/>
    <property type="match status" value="1"/>
</dbReference>
<dbReference type="GO" id="GO:0016020">
    <property type="term" value="C:membrane"/>
    <property type="evidence" value="ECO:0007669"/>
    <property type="project" value="UniProtKB-SubCell"/>
</dbReference>
<dbReference type="Proteomes" id="UP000006875">
    <property type="component" value="Chromosome"/>
</dbReference>
<keyword evidence="3 6" id="KW-0812">Transmembrane</keyword>
<protein>
    <submittedName>
        <fullName evidence="7">Uncharacterized protein</fullName>
    </submittedName>
</protein>